<proteinExistence type="predicted"/>
<dbReference type="AlphaFoldDB" id="B0N587"/>
<dbReference type="HOGENOM" id="CLU_128703_1_0_9"/>
<dbReference type="InterPro" id="IPR014922">
    <property type="entry name" value="YdhG-like"/>
</dbReference>
<sequence length="115" mass="13598">MMTITVDEYINSFYQQIQINLIKLRKIIKETAPEAQEKISWGVPTYFQDGFLVQFAAYKKHIGFYTSPQTIEAFKTELANYKTNNKNTVQFMFEQELPVELIKKMVLFKIEENTK</sequence>
<keyword evidence="3" id="KW-1185">Reference proteome</keyword>
<dbReference type="Pfam" id="PF08818">
    <property type="entry name" value="DUF1801"/>
    <property type="match status" value="1"/>
</dbReference>
<feature type="domain" description="YdhG-like" evidence="1">
    <location>
        <begin position="21"/>
        <end position="108"/>
    </location>
</feature>
<accession>B0N587</accession>
<dbReference type="eggNOG" id="COG5646">
    <property type="taxonomic scope" value="Bacteria"/>
</dbReference>
<dbReference type="EMBL" id="ABFX02000006">
    <property type="protein sequence ID" value="EDS18255.1"/>
    <property type="molecule type" value="Genomic_DNA"/>
</dbReference>
<protein>
    <recommendedName>
        <fullName evidence="1">YdhG-like domain-containing protein</fullName>
    </recommendedName>
</protein>
<dbReference type="Gene3D" id="3.90.1150.200">
    <property type="match status" value="1"/>
</dbReference>
<name>B0N587_9FIRM</name>
<evidence type="ECO:0000313" key="2">
    <source>
        <dbReference type="EMBL" id="EDS18255.1"/>
    </source>
</evidence>
<gene>
    <name evidence="2" type="ORF">CLORAM_01799</name>
</gene>
<reference evidence="2" key="1">
    <citation type="submission" date="2007-11" db="EMBL/GenBank/DDBJ databases">
        <authorList>
            <person name="Fulton L."/>
            <person name="Clifton S."/>
            <person name="Fulton B."/>
            <person name="Xu J."/>
            <person name="Minx P."/>
            <person name="Pepin K.H."/>
            <person name="Johnson M."/>
            <person name="Thiruvilangam P."/>
            <person name="Bhonagiri V."/>
            <person name="Nash W.E."/>
            <person name="Mardis E.R."/>
            <person name="Wilson R.K."/>
        </authorList>
    </citation>
    <scope>NUCLEOTIDE SEQUENCE [LARGE SCALE GENOMIC DNA]</scope>
    <source>
        <strain evidence="2">DSM 1402</strain>
    </source>
</reference>
<organism evidence="2 3">
    <name type="scientific">Thomasclavelia ramosa DSM 1402</name>
    <dbReference type="NCBI Taxonomy" id="445974"/>
    <lineage>
        <taxon>Bacteria</taxon>
        <taxon>Bacillati</taxon>
        <taxon>Bacillota</taxon>
        <taxon>Erysipelotrichia</taxon>
        <taxon>Erysipelotrichales</taxon>
        <taxon>Coprobacillaceae</taxon>
        <taxon>Thomasclavelia</taxon>
    </lineage>
</organism>
<reference evidence="2" key="2">
    <citation type="submission" date="2014-06" db="EMBL/GenBank/DDBJ databases">
        <title>Draft genome sequence of Clostridium ramosum(DSM 1402).</title>
        <authorList>
            <person name="Sudarsanam P."/>
            <person name="Ley R."/>
            <person name="Guruge J."/>
            <person name="Turnbaugh P.J."/>
            <person name="Mahowald M."/>
            <person name="Liep D."/>
            <person name="Gordon J."/>
        </authorList>
    </citation>
    <scope>NUCLEOTIDE SEQUENCE</scope>
    <source>
        <strain evidence="2">DSM 1402</strain>
    </source>
</reference>
<evidence type="ECO:0000313" key="3">
    <source>
        <dbReference type="Proteomes" id="UP000005798"/>
    </source>
</evidence>
<evidence type="ECO:0000259" key="1">
    <source>
        <dbReference type="Pfam" id="PF08818"/>
    </source>
</evidence>
<dbReference type="Proteomes" id="UP000005798">
    <property type="component" value="Unassembled WGS sequence"/>
</dbReference>
<comment type="caution">
    <text evidence="2">The sequence shown here is derived from an EMBL/GenBank/DDBJ whole genome shotgun (WGS) entry which is preliminary data.</text>
</comment>
<dbReference type="SUPFAM" id="SSF159888">
    <property type="entry name" value="YdhG-like"/>
    <property type="match status" value="1"/>
</dbReference>